<reference evidence="1 2" key="1">
    <citation type="submission" date="2023-11" db="EMBL/GenBank/DDBJ databases">
        <title>Gilvimarinus fulvus sp. nov., isolated from the surface of Kelp.</title>
        <authorList>
            <person name="Sun Y.Y."/>
            <person name="Gong Y."/>
            <person name="Du Z.J."/>
        </authorList>
    </citation>
    <scope>NUCLEOTIDE SEQUENCE [LARGE SCALE GENOMIC DNA]</scope>
    <source>
        <strain evidence="1 2">SDUM040013</strain>
    </source>
</reference>
<gene>
    <name evidence="1" type="ORF">SCD92_15590</name>
</gene>
<protein>
    <submittedName>
        <fullName evidence="1">Uncharacterized protein</fullName>
    </submittedName>
</protein>
<name>A0ABU4S323_9GAMM</name>
<sequence>MATPALTTVSQGESLSIDFTPNEGQQLISATGCGGALIGLSFEIDEVVESCEVSAEFAPVPVSVTVDVNEHGSYQGLPTALLYGENTAIELIPEEGFYLESATGCDGQLIDNTFTIEFLRESCTVAVEFAVLPPLPDAFDYTYRYINQNRLEFQATLPNHADALNVIEVDVFGERSIVGEFEDGSHKQNVSVFLLDAVNNTYVVEACNITGCVEGSMQGLPGNFRHAIGRTKIEANVGNYEILAFSESGEYVALYAVGEEDRCDRSVIILREENDEWIDYFTIEVTGYDFIIEANFSGNGEKLALVQGPYAGCGDNPNPHEFTDETVIVRYFDVSEKTEKSSILAKSMEGLIYWHSVHGSAFSFDGKQVALVYANWMFTFEWKDNGWLPAEKLHLIDGYNTDDAISFSRDGEKLLLASAINLNDSEADSLDLAKVGMVAHNIPPKTCEFPPCFGAVYVYEKLEQWELSAALDAKVIDKMDALDGAHFGMEVNADATRFIMFSRRANFFITYNMQAGEWVREEDYYLAESASLMRMSASGNRLFYWDGGPKYLRWGGRSLERYVCA</sequence>
<evidence type="ECO:0000313" key="2">
    <source>
        <dbReference type="Proteomes" id="UP001273505"/>
    </source>
</evidence>
<accession>A0ABU4S323</accession>
<comment type="caution">
    <text evidence="1">The sequence shown here is derived from an EMBL/GenBank/DDBJ whole genome shotgun (WGS) entry which is preliminary data.</text>
</comment>
<keyword evidence="2" id="KW-1185">Reference proteome</keyword>
<dbReference type="EMBL" id="JAXAFO010000032">
    <property type="protein sequence ID" value="MDX6850796.1"/>
    <property type="molecule type" value="Genomic_DNA"/>
</dbReference>
<dbReference type="SUPFAM" id="SSF82171">
    <property type="entry name" value="DPP6 N-terminal domain-like"/>
    <property type="match status" value="1"/>
</dbReference>
<dbReference type="Proteomes" id="UP001273505">
    <property type="component" value="Unassembled WGS sequence"/>
</dbReference>
<dbReference type="RefSeq" id="WP_302720943.1">
    <property type="nucleotide sequence ID" value="NZ_JAULRU010000220.1"/>
</dbReference>
<evidence type="ECO:0000313" key="1">
    <source>
        <dbReference type="EMBL" id="MDX6850796.1"/>
    </source>
</evidence>
<proteinExistence type="predicted"/>
<organism evidence="1 2">
    <name type="scientific">Gilvimarinus gilvus</name>
    <dbReference type="NCBI Taxonomy" id="3058038"/>
    <lineage>
        <taxon>Bacteria</taxon>
        <taxon>Pseudomonadati</taxon>
        <taxon>Pseudomonadota</taxon>
        <taxon>Gammaproteobacteria</taxon>
        <taxon>Cellvibrionales</taxon>
        <taxon>Cellvibrionaceae</taxon>
        <taxon>Gilvimarinus</taxon>
    </lineage>
</organism>